<sequence>MIRVRVRCSLSRDRLRDSDAGLRDPGPLRPPLLRGSALNGIVTDGKERTKLQQRSRITSTLQRAAGASACGELGKLGNSPSVSDLHQLRGSGVAPIRDALRRREERRGEKS</sequence>
<dbReference type="EMBL" id="CADEAL010001813">
    <property type="protein sequence ID" value="CAB1435809.1"/>
    <property type="molecule type" value="Genomic_DNA"/>
</dbReference>
<dbReference type="AlphaFoldDB" id="A0A9N7USA2"/>
<evidence type="ECO:0000256" key="1">
    <source>
        <dbReference type="SAM" id="MobiDB-lite"/>
    </source>
</evidence>
<reference evidence="2" key="1">
    <citation type="submission" date="2020-03" db="EMBL/GenBank/DDBJ databases">
        <authorList>
            <person name="Weist P."/>
        </authorList>
    </citation>
    <scope>NUCLEOTIDE SEQUENCE</scope>
</reference>
<feature type="compositionally biased region" description="Basic and acidic residues" evidence="1">
    <location>
        <begin position="13"/>
        <end position="22"/>
    </location>
</feature>
<keyword evidence="3" id="KW-1185">Reference proteome</keyword>
<feature type="region of interest" description="Disordered" evidence="1">
    <location>
        <begin position="13"/>
        <end position="37"/>
    </location>
</feature>
<evidence type="ECO:0000313" key="3">
    <source>
        <dbReference type="Proteomes" id="UP001153269"/>
    </source>
</evidence>
<accession>A0A9N7USA2</accession>
<name>A0A9N7USA2_PLEPL</name>
<organism evidence="2 3">
    <name type="scientific">Pleuronectes platessa</name>
    <name type="common">European plaice</name>
    <dbReference type="NCBI Taxonomy" id="8262"/>
    <lineage>
        <taxon>Eukaryota</taxon>
        <taxon>Metazoa</taxon>
        <taxon>Chordata</taxon>
        <taxon>Craniata</taxon>
        <taxon>Vertebrata</taxon>
        <taxon>Euteleostomi</taxon>
        <taxon>Actinopterygii</taxon>
        <taxon>Neopterygii</taxon>
        <taxon>Teleostei</taxon>
        <taxon>Neoteleostei</taxon>
        <taxon>Acanthomorphata</taxon>
        <taxon>Carangaria</taxon>
        <taxon>Pleuronectiformes</taxon>
        <taxon>Pleuronectoidei</taxon>
        <taxon>Pleuronectidae</taxon>
        <taxon>Pleuronectes</taxon>
    </lineage>
</organism>
<evidence type="ECO:0000313" key="2">
    <source>
        <dbReference type="EMBL" id="CAB1435809.1"/>
    </source>
</evidence>
<gene>
    <name evidence="2" type="ORF">PLEPLA_LOCUS23854</name>
</gene>
<protein>
    <submittedName>
        <fullName evidence="2">Uncharacterized protein</fullName>
    </submittedName>
</protein>
<comment type="caution">
    <text evidence="2">The sequence shown here is derived from an EMBL/GenBank/DDBJ whole genome shotgun (WGS) entry which is preliminary data.</text>
</comment>
<feature type="region of interest" description="Disordered" evidence="1">
    <location>
        <begin position="71"/>
        <end position="111"/>
    </location>
</feature>
<proteinExistence type="predicted"/>
<dbReference type="Proteomes" id="UP001153269">
    <property type="component" value="Unassembled WGS sequence"/>
</dbReference>
<feature type="compositionally biased region" description="Basic and acidic residues" evidence="1">
    <location>
        <begin position="98"/>
        <end position="111"/>
    </location>
</feature>